<dbReference type="PROSITE" id="PS51257">
    <property type="entry name" value="PROKAR_LIPOPROTEIN"/>
    <property type="match status" value="1"/>
</dbReference>
<proteinExistence type="predicted"/>
<evidence type="ECO:0008006" key="4">
    <source>
        <dbReference type="Google" id="ProtNLM"/>
    </source>
</evidence>
<feature type="chain" id="PRO_5004271530" description="FlgO domain-containing protein" evidence="1">
    <location>
        <begin position="24"/>
        <end position="209"/>
    </location>
</feature>
<organism evidence="2 3">
    <name type="scientific">Desulfotalea psychrophila (strain LSv54 / DSM 12343)</name>
    <dbReference type="NCBI Taxonomy" id="177439"/>
    <lineage>
        <taxon>Bacteria</taxon>
        <taxon>Pseudomonadati</taxon>
        <taxon>Thermodesulfobacteriota</taxon>
        <taxon>Desulfobulbia</taxon>
        <taxon>Desulfobulbales</taxon>
        <taxon>Desulfocapsaceae</taxon>
        <taxon>Desulfotalea</taxon>
    </lineage>
</organism>
<dbReference type="HOGENOM" id="CLU_1313766_0_0_7"/>
<gene>
    <name evidence="2" type="ordered locus">DP2493</name>
</gene>
<dbReference type="KEGG" id="dps:DP2493"/>
<protein>
    <recommendedName>
        <fullName evidence="4">FlgO domain-containing protein</fullName>
    </recommendedName>
</protein>
<dbReference type="AlphaFoldDB" id="Q6AKA4"/>
<evidence type="ECO:0000313" key="2">
    <source>
        <dbReference type="EMBL" id="CAG37222.1"/>
    </source>
</evidence>
<name>Q6AKA4_DESPS</name>
<evidence type="ECO:0000313" key="3">
    <source>
        <dbReference type="Proteomes" id="UP000000602"/>
    </source>
</evidence>
<dbReference type="STRING" id="177439.DP2493"/>
<dbReference type="EMBL" id="CR522870">
    <property type="protein sequence ID" value="CAG37222.1"/>
    <property type="molecule type" value="Genomic_DNA"/>
</dbReference>
<keyword evidence="1" id="KW-0732">Signal</keyword>
<dbReference type="RefSeq" id="WP_011189734.1">
    <property type="nucleotide sequence ID" value="NC_006138.1"/>
</dbReference>
<keyword evidence="3" id="KW-1185">Reference proteome</keyword>
<sequence>MFRRFILILSVALLALTAGCARHQQLKSKVSQPGTCQVATADWQSIVASLANRINNRLIQQNYIDRSVYISPACYQLSACSQATTAFDRVFRELLTAKLLEYGVPTTDKRTPETLDISYTTQVLAQSNMGYWGPKISAKVLITTSIISNNRYIFSQSDIYRLNSDEFRYYQKATPATVIGIASEKKTDALPLKQTPEAEEILLEPQPLF</sequence>
<accession>Q6AKA4</accession>
<feature type="signal peptide" evidence="1">
    <location>
        <begin position="1"/>
        <end position="23"/>
    </location>
</feature>
<dbReference type="eggNOG" id="ENOG5032YPT">
    <property type="taxonomic scope" value="Bacteria"/>
</dbReference>
<reference evidence="3" key="1">
    <citation type="journal article" date="2004" name="Environ. Microbiol.">
        <title>The genome of Desulfotalea psychrophila, a sulfate-reducing bacterium from permanently cold Arctic sediments.</title>
        <authorList>
            <person name="Rabus R."/>
            <person name="Ruepp A."/>
            <person name="Frickey T."/>
            <person name="Rattei T."/>
            <person name="Fartmann B."/>
            <person name="Stark M."/>
            <person name="Bauer M."/>
            <person name="Zibat A."/>
            <person name="Lombardot T."/>
            <person name="Becker I."/>
            <person name="Amann J."/>
            <person name="Gellner K."/>
            <person name="Teeling H."/>
            <person name="Leuschner W.D."/>
            <person name="Gloeckner F.-O."/>
            <person name="Lupas A.N."/>
            <person name="Amann R."/>
            <person name="Klenk H.-P."/>
        </authorList>
    </citation>
    <scope>NUCLEOTIDE SEQUENCE [LARGE SCALE GENOMIC DNA]</scope>
    <source>
        <strain evidence="3">DSM 12343 / LSv54</strain>
    </source>
</reference>
<dbReference type="Proteomes" id="UP000000602">
    <property type="component" value="Chromosome"/>
</dbReference>
<evidence type="ECO:0000256" key="1">
    <source>
        <dbReference type="SAM" id="SignalP"/>
    </source>
</evidence>